<dbReference type="Proteomes" id="UP001596997">
    <property type="component" value="Unassembled WGS sequence"/>
</dbReference>
<evidence type="ECO:0008006" key="4">
    <source>
        <dbReference type="Google" id="ProtNLM"/>
    </source>
</evidence>
<dbReference type="EMBL" id="JBHTJM010000002">
    <property type="protein sequence ID" value="MFD0962983.1"/>
    <property type="molecule type" value="Genomic_DNA"/>
</dbReference>
<accession>A0ABW3HZK5</accession>
<keyword evidence="1" id="KW-0812">Transmembrane</keyword>
<gene>
    <name evidence="2" type="ORF">ACFQ1O_03080</name>
</gene>
<evidence type="ECO:0000313" key="2">
    <source>
        <dbReference type="EMBL" id="MFD0962983.1"/>
    </source>
</evidence>
<dbReference type="RefSeq" id="WP_377713193.1">
    <property type="nucleotide sequence ID" value="NZ_JBHTJM010000002.1"/>
</dbReference>
<sequence length="407" mass="48067">MKITKNIFFKFSCIVFTLLTAISCGKKKTDWRVTYRNNDKNPFGTYILYEELGTLFPNQEKIELKKNPYDYFDDQYDYETDTYKTSGNYVCIDRYMFTIDEEASEEILNFVSHGNTAFIAANAFSDTFKDSLGFDLNNEVTRYQLVNQVQNTKATLSFTNKDLEDTFKLKKNILESHFSKIDSSKSTVLGYQTINGEKQTNFIKVKHYKGYFYLHTQPISFTNFHVLNNQQYAANVLSYLPNDKLFWDPHARYRKDSDEYNKKSSLSYFLSKKELRWAFILAILSLVLFVLFNARRKQRIIPIIKPLKNTTVDFTHTIGNLYYQQNNHKDIIHRKIVFFLERIRTQYYLDTQNLNQEFIEKLSTKSGKPIGEVKLLINTIMRLNNNHLSTEDDLLRLNQLIEKFLSK</sequence>
<feature type="transmembrane region" description="Helical" evidence="1">
    <location>
        <begin position="275"/>
        <end position="294"/>
    </location>
</feature>
<comment type="caution">
    <text evidence="2">The sequence shown here is derived from an EMBL/GenBank/DDBJ whole genome shotgun (WGS) entry which is preliminary data.</text>
</comment>
<name>A0ABW3HZK5_9FLAO</name>
<evidence type="ECO:0000313" key="3">
    <source>
        <dbReference type="Proteomes" id="UP001596997"/>
    </source>
</evidence>
<evidence type="ECO:0000256" key="1">
    <source>
        <dbReference type="SAM" id="Phobius"/>
    </source>
</evidence>
<keyword evidence="1" id="KW-0472">Membrane</keyword>
<organism evidence="2 3">
    <name type="scientific">Pseudofulvibacter geojedonensis</name>
    <dbReference type="NCBI Taxonomy" id="1123758"/>
    <lineage>
        <taxon>Bacteria</taxon>
        <taxon>Pseudomonadati</taxon>
        <taxon>Bacteroidota</taxon>
        <taxon>Flavobacteriia</taxon>
        <taxon>Flavobacteriales</taxon>
        <taxon>Flavobacteriaceae</taxon>
        <taxon>Pseudofulvibacter</taxon>
    </lineage>
</organism>
<dbReference type="PROSITE" id="PS51257">
    <property type="entry name" value="PROKAR_LIPOPROTEIN"/>
    <property type="match status" value="1"/>
</dbReference>
<proteinExistence type="predicted"/>
<keyword evidence="3" id="KW-1185">Reference proteome</keyword>
<reference evidence="3" key="1">
    <citation type="journal article" date="2019" name="Int. J. Syst. Evol. Microbiol.">
        <title>The Global Catalogue of Microorganisms (GCM) 10K type strain sequencing project: providing services to taxonomists for standard genome sequencing and annotation.</title>
        <authorList>
            <consortium name="The Broad Institute Genomics Platform"/>
            <consortium name="The Broad Institute Genome Sequencing Center for Infectious Disease"/>
            <person name="Wu L."/>
            <person name="Ma J."/>
        </authorList>
    </citation>
    <scope>NUCLEOTIDE SEQUENCE [LARGE SCALE GENOMIC DNA]</scope>
    <source>
        <strain evidence="3">CCUG 62114</strain>
    </source>
</reference>
<protein>
    <recommendedName>
        <fullName evidence="4">DUF4350 domain-containing protein</fullName>
    </recommendedName>
</protein>
<keyword evidence="1" id="KW-1133">Transmembrane helix</keyword>